<gene>
    <name evidence="2" type="ORF">KO481_14595</name>
</gene>
<dbReference type="InterPro" id="IPR001509">
    <property type="entry name" value="Epimerase_deHydtase"/>
</dbReference>
<evidence type="ECO:0000259" key="1">
    <source>
        <dbReference type="Pfam" id="PF01370"/>
    </source>
</evidence>
<name>A0ABS6AZ13_9NOCA</name>
<dbReference type="SUPFAM" id="SSF51735">
    <property type="entry name" value="NAD(P)-binding Rossmann-fold domains"/>
    <property type="match status" value="1"/>
</dbReference>
<evidence type="ECO:0000313" key="2">
    <source>
        <dbReference type="EMBL" id="MBU3062746.1"/>
    </source>
</evidence>
<comment type="caution">
    <text evidence="2">The sequence shown here is derived from an EMBL/GenBank/DDBJ whole genome shotgun (WGS) entry which is preliminary data.</text>
</comment>
<dbReference type="EMBL" id="JAHKNI010000004">
    <property type="protein sequence ID" value="MBU3062746.1"/>
    <property type="molecule type" value="Genomic_DNA"/>
</dbReference>
<sequence length="313" mass="33474">MSELHVVTGAGPVGTTVAEQLAAEGKNVRILTRSGSGPEHPLVERRRVDVTQREQLAAAVDGAVAVYHCTHGSKYAASTWWAELPSTEKTVMEVAGEAGAVVVFPESLYAYGPVDGPMTENTPREADFGKPAVRVALLKAREESTTPTISVAAADFIGPHARNSHAGERMVPNILTGKSVQALGNVNLPHSFTYMPDLAAAMIRAAQDRTLWNSFLHAPTAPAVSIRELVQLLADAAGKPAPKIMGIPGWALRGMGLFNEEMRELAEMNYQFARPFLFDSTASEARLGLKPTPLPEVAAGTVAWWKTVVAESN</sequence>
<reference evidence="2 3" key="1">
    <citation type="submission" date="2021-06" db="EMBL/GenBank/DDBJ databases">
        <title>Actinomycetes sequencing.</title>
        <authorList>
            <person name="Shan Q."/>
        </authorList>
    </citation>
    <scope>NUCLEOTIDE SEQUENCE [LARGE SCALE GENOMIC DNA]</scope>
    <source>
        <strain evidence="2 3">NEAU-G5</strain>
    </source>
</reference>
<protein>
    <submittedName>
        <fullName evidence="2">NAD-dependent epimerase/dehydratase family protein</fullName>
    </submittedName>
</protein>
<dbReference type="Proteomes" id="UP000733379">
    <property type="component" value="Unassembled WGS sequence"/>
</dbReference>
<keyword evidence="3" id="KW-1185">Reference proteome</keyword>
<dbReference type="Pfam" id="PF01370">
    <property type="entry name" value="Epimerase"/>
    <property type="match status" value="1"/>
</dbReference>
<proteinExistence type="predicted"/>
<feature type="domain" description="NAD-dependent epimerase/dehydratase" evidence="1">
    <location>
        <begin position="6"/>
        <end position="208"/>
    </location>
</feature>
<accession>A0ABS6AZ13</accession>
<dbReference type="PANTHER" id="PTHR48079:SF6">
    <property type="entry name" value="NAD(P)-BINDING DOMAIN-CONTAINING PROTEIN-RELATED"/>
    <property type="match status" value="1"/>
</dbReference>
<dbReference type="RefSeq" id="WP_215917638.1">
    <property type="nucleotide sequence ID" value="NZ_JAHKNI010000004.1"/>
</dbReference>
<evidence type="ECO:0000313" key="3">
    <source>
        <dbReference type="Proteomes" id="UP000733379"/>
    </source>
</evidence>
<dbReference type="InterPro" id="IPR036291">
    <property type="entry name" value="NAD(P)-bd_dom_sf"/>
</dbReference>
<organism evidence="2 3">
    <name type="scientific">Nocardia albiluteola</name>
    <dbReference type="NCBI Taxonomy" id="2842303"/>
    <lineage>
        <taxon>Bacteria</taxon>
        <taxon>Bacillati</taxon>
        <taxon>Actinomycetota</taxon>
        <taxon>Actinomycetes</taxon>
        <taxon>Mycobacteriales</taxon>
        <taxon>Nocardiaceae</taxon>
        <taxon>Nocardia</taxon>
    </lineage>
</organism>
<dbReference type="InterPro" id="IPR051783">
    <property type="entry name" value="NAD(P)-dependent_oxidoreduct"/>
</dbReference>
<dbReference type="PANTHER" id="PTHR48079">
    <property type="entry name" value="PROTEIN YEEZ"/>
    <property type="match status" value="1"/>
</dbReference>
<dbReference type="Gene3D" id="3.40.50.720">
    <property type="entry name" value="NAD(P)-binding Rossmann-like Domain"/>
    <property type="match status" value="1"/>
</dbReference>